<dbReference type="Gene3D" id="3.30.365.10">
    <property type="entry name" value="Aldehyde oxidase/xanthine dehydrogenase, molybdopterin binding domain"/>
    <property type="match status" value="2"/>
</dbReference>
<dbReference type="STRING" id="381666.H16_B1080"/>
<evidence type="ECO:0000256" key="1">
    <source>
        <dbReference type="SAM" id="MobiDB-lite"/>
    </source>
</evidence>
<dbReference type="InterPro" id="IPR046867">
    <property type="entry name" value="AldOxase/xan_DH_MoCoBD2"/>
</dbReference>
<name>Q0K2A3_CUPNH</name>
<evidence type="ECO:0000313" key="3">
    <source>
        <dbReference type="EMBL" id="CAJ95871.1"/>
    </source>
</evidence>
<dbReference type="EMBL" id="AM260480">
    <property type="protein sequence ID" value="CAJ95871.1"/>
    <property type="molecule type" value="Genomic_DNA"/>
</dbReference>
<dbReference type="SUPFAM" id="SSF56003">
    <property type="entry name" value="Molybdenum cofactor-binding domain"/>
    <property type="match status" value="1"/>
</dbReference>
<dbReference type="PANTHER" id="PTHR11908">
    <property type="entry name" value="XANTHINE DEHYDROGENASE"/>
    <property type="match status" value="1"/>
</dbReference>
<dbReference type="GO" id="GO:0005506">
    <property type="term" value="F:iron ion binding"/>
    <property type="evidence" value="ECO:0007669"/>
    <property type="project" value="InterPro"/>
</dbReference>
<dbReference type="HOGENOM" id="CLU_1495043_0_0_4"/>
<accession>Q0K2A3</accession>
<proteinExistence type="predicted"/>
<dbReference type="GO" id="GO:0016491">
    <property type="term" value="F:oxidoreductase activity"/>
    <property type="evidence" value="ECO:0007669"/>
    <property type="project" value="InterPro"/>
</dbReference>
<dbReference type="Pfam" id="PF20256">
    <property type="entry name" value="MoCoBD_2"/>
    <property type="match status" value="1"/>
</dbReference>
<dbReference type="AlphaFoldDB" id="Q0K2A3"/>
<dbReference type="InterPro" id="IPR016208">
    <property type="entry name" value="Ald_Oxase/xanthine_DH-like"/>
</dbReference>
<feature type="compositionally biased region" description="Basic and acidic residues" evidence="1">
    <location>
        <begin position="1"/>
        <end position="21"/>
    </location>
</feature>
<feature type="region of interest" description="Disordered" evidence="1">
    <location>
        <begin position="1"/>
        <end position="28"/>
    </location>
</feature>
<protein>
    <recommendedName>
        <fullName evidence="2">Aldehyde oxidase/xanthine dehydrogenase second molybdopterin binding domain-containing protein</fullName>
    </recommendedName>
</protein>
<dbReference type="PANTHER" id="PTHR11908:SF153">
    <property type="entry name" value="DEHYDROGENASE"/>
    <property type="match status" value="1"/>
</dbReference>
<dbReference type="InterPro" id="IPR037165">
    <property type="entry name" value="AldOxase/xan_DH_Mopterin-bd_sf"/>
</dbReference>
<evidence type="ECO:0000259" key="2">
    <source>
        <dbReference type="Pfam" id="PF20256"/>
    </source>
</evidence>
<sequence length="185" mass="20070">MPAKEVEISDGWLQRRSDPTQRESVSAPITRAGGHAIEARASARPGKERKQYAMHAFGAVFAEVHVDPDLGEIRVHRIVASYGVGRLLNRKTAHSQLKGGIIWGIGMALHEKTELDPVTGRVANANLAEYHVPVNADVGTIDAGAYGTCRLRWTSCWTEARSGPGWLRWPPSNGKMSPTGLVPAT</sequence>
<evidence type="ECO:0000313" key="4">
    <source>
        <dbReference type="Proteomes" id="UP000008210"/>
    </source>
</evidence>
<gene>
    <name evidence="3" type="ordered locus">H16_B1080</name>
</gene>
<reference evidence="3 4" key="1">
    <citation type="journal article" date="2006" name="Nat. Biotechnol.">
        <title>Genome sequence of the bioplastic-producing 'Knallgas' bacterium Ralstonia eutropha H16.</title>
        <authorList>
            <person name="Pohlmann A."/>
            <person name="Fricke W.F."/>
            <person name="Reinecke F."/>
            <person name="Kusian B."/>
            <person name="Liesegang H."/>
            <person name="Cramm R."/>
            <person name="Eitinger T."/>
            <person name="Ewering C."/>
            <person name="Potter M."/>
            <person name="Schwartz E."/>
            <person name="Strittmatter A."/>
            <person name="Voss I."/>
            <person name="Gottschalk G."/>
            <person name="Steinbuechel A."/>
            <person name="Friedrich B."/>
            <person name="Bowien B."/>
        </authorList>
    </citation>
    <scope>NUCLEOTIDE SEQUENCE [LARGE SCALE GENOMIC DNA]</scope>
    <source>
        <strain evidence="4">ATCC 17699 / DSM 428 / KCTC 22496 / NCIMB 10442 / H16 / Stanier 337</strain>
    </source>
</reference>
<dbReference type="Proteomes" id="UP000008210">
    <property type="component" value="Chromosome 2"/>
</dbReference>
<dbReference type="KEGG" id="reh:H16_B1080"/>
<dbReference type="eggNOG" id="COG1529">
    <property type="taxonomic scope" value="Bacteria"/>
</dbReference>
<feature type="domain" description="Aldehyde oxidase/xanthine dehydrogenase second molybdopterin binding" evidence="2">
    <location>
        <begin position="2"/>
        <end position="138"/>
    </location>
</feature>
<keyword evidence="4" id="KW-1185">Reference proteome</keyword>
<organism evidence="3 4">
    <name type="scientific">Cupriavidus necator (strain ATCC 17699 / DSM 428 / KCTC 22496 / NCIMB 10442 / H16 / Stanier 337)</name>
    <name type="common">Ralstonia eutropha</name>
    <dbReference type="NCBI Taxonomy" id="381666"/>
    <lineage>
        <taxon>Bacteria</taxon>
        <taxon>Pseudomonadati</taxon>
        <taxon>Pseudomonadota</taxon>
        <taxon>Betaproteobacteria</taxon>
        <taxon>Burkholderiales</taxon>
        <taxon>Burkholderiaceae</taxon>
        <taxon>Cupriavidus</taxon>
    </lineage>
</organism>